<proteinExistence type="inferred from homology"/>
<evidence type="ECO:0000313" key="13">
    <source>
        <dbReference type="EMBL" id="MFL9923120.1"/>
    </source>
</evidence>
<keyword evidence="4" id="KW-0488">Methylation</keyword>
<keyword evidence="3" id="KW-1003">Cell membrane</keyword>
<evidence type="ECO:0000256" key="10">
    <source>
        <dbReference type="ARBA" id="ARBA00030775"/>
    </source>
</evidence>
<accession>A0ABW9A5I4</accession>
<comment type="similarity">
    <text evidence="9">Belongs to the GSP H family.</text>
</comment>
<dbReference type="InterPro" id="IPR012902">
    <property type="entry name" value="N_methyl_site"/>
</dbReference>
<name>A0ABW9A5I4_9BURK</name>
<gene>
    <name evidence="13" type="ORF">PQR62_02500</name>
</gene>
<keyword evidence="6 11" id="KW-0812">Transmembrane</keyword>
<keyword evidence="5" id="KW-0997">Cell inner membrane</keyword>
<evidence type="ECO:0000256" key="11">
    <source>
        <dbReference type="SAM" id="Phobius"/>
    </source>
</evidence>
<reference evidence="13 14" key="1">
    <citation type="journal article" date="2024" name="Chem. Sci.">
        <title>Discovery of megapolipeptins by genome mining of a Burkholderiales bacteria collection.</title>
        <authorList>
            <person name="Paulo B.S."/>
            <person name="Recchia M.J.J."/>
            <person name="Lee S."/>
            <person name="Fergusson C.H."/>
            <person name="Romanowski S.B."/>
            <person name="Hernandez A."/>
            <person name="Krull N."/>
            <person name="Liu D.Y."/>
            <person name="Cavanagh H."/>
            <person name="Bos A."/>
            <person name="Gray C.A."/>
            <person name="Murphy B.T."/>
            <person name="Linington R.G."/>
            <person name="Eustaquio A.S."/>
        </authorList>
    </citation>
    <scope>NUCLEOTIDE SEQUENCE [LARGE SCALE GENOMIC DNA]</scope>
    <source>
        <strain evidence="13 14">RL21-008-BIB-A</strain>
    </source>
</reference>
<evidence type="ECO:0000313" key="14">
    <source>
        <dbReference type="Proteomes" id="UP001629246"/>
    </source>
</evidence>
<dbReference type="Pfam" id="PF12019">
    <property type="entry name" value="GspH"/>
    <property type="match status" value="1"/>
</dbReference>
<comment type="caution">
    <text evidence="13">The sequence shown here is derived from an EMBL/GenBank/DDBJ whole genome shotgun (WGS) entry which is preliminary data.</text>
</comment>
<dbReference type="InterPro" id="IPR045584">
    <property type="entry name" value="Pilin-like"/>
</dbReference>
<dbReference type="EMBL" id="JAQQFM010000001">
    <property type="protein sequence ID" value="MFL9923120.1"/>
    <property type="molecule type" value="Genomic_DNA"/>
</dbReference>
<evidence type="ECO:0000259" key="12">
    <source>
        <dbReference type="Pfam" id="PF12019"/>
    </source>
</evidence>
<feature type="domain" description="General secretion pathway GspH" evidence="12">
    <location>
        <begin position="62"/>
        <end position="165"/>
    </location>
</feature>
<dbReference type="Pfam" id="PF07963">
    <property type="entry name" value="N_methyl"/>
    <property type="match status" value="1"/>
</dbReference>
<evidence type="ECO:0000256" key="4">
    <source>
        <dbReference type="ARBA" id="ARBA00022481"/>
    </source>
</evidence>
<evidence type="ECO:0000256" key="2">
    <source>
        <dbReference type="ARBA" id="ARBA00021549"/>
    </source>
</evidence>
<evidence type="ECO:0000256" key="5">
    <source>
        <dbReference type="ARBA" id="ARBA00022519"/>
    </source>
</evidence>
<evidence type="ECO:0000256" key="1">
    <source>
        <dbReference type="ARBA" id="ARBA00004377"/>
    </source>
</evidence>
<evidence type="ECO:0000256" key="7">
    <source>
        <dbReference type="ARBA" id="ARBA00022989"/>
    </source>
</evidence>
<dbReference type="RefSeq" id="WP_408154433.1">
    <property type="nucleotide sequence ID" value="NZ_JAQQFM010000001.1"/>
</dbReference>
<sequence length="181" mass="19478">MNNTLIAREIKPGTKPSAFPSRRPGGFTLPELLVTMLIAAIAVTTALPGLRDFLAAQQLISASNAFLHAIHQTRSEAMQRNDRMQMSPLDGKDWRSGWRIHAPENGASPAAIVSQHDALPSGLAISYTGGGQIIGYQENGQPARSGSWHFSLSGQSRVIYINFLGRARICDPQRDGNCGAA</sequence>
<evidence type="ECO:0000256" key="6">
    <source>
        <dbReference type="ARBA" id="ARBA00022692"/>
    </source>
</evidence>
<evidence type="ECO:0000256" key="8">
    <source>
        <dbReference type="ARBA" id="ARBA00023136"/>
    </source>
</evidence>
<feature type="transmembrane region" description="Helical" evidence="11">
    <location>
        <begin position="32"/>
        <end position="50"/>
    </location>
</feature>
<keyword evidence="8 11" id="KW-0472">Membrane</keyword>
<comment type="subcellular location">
    <subcellularLocation>
        <location evidence="1">Cell inner membrane</location>
        <topology evidence="1">Single-pass membrane protein</topology>
    </subcellularLocation>
</comment>
<dbReference type="Proteomes" id="UP001629246">
    <property type="component" value="Unassembled WGS sequence"/>
</dbReference>
<dbReference type="SUPFAM" id="SSF54523">
    <property type="entry name" value="Pili subunits"/>
    <property type="match status" value="1"/>
</dbReference>
<dbReference type="InterPro" id="IPR022346">
    <property type="entry name" value="T2SS_GspH"/>
</dbReference>
<organism evidence="13 14">
    <name type="scientific">Herbaspirillum lusitanum</name>
    <dbReference type="NCBI Taxonomy" id="213312"/>
    <lineage>
        <taxon>Bacteria</taxon>
        <taxon>Pseudomonadati</taxon>
        <taxon>Pseudomonadota</taxon>
        <taxon>Betaproteobacteria</taxon>
        <taxon>Burkholderiales</taxon>
        <taxon>Oxalobacteraceae</taxon>
        <taxon>Herbaspirillum</taxon>
    </lineage>
</organism>
<keyword evidence="7 11" id="KW-1133">Transmembrane helix</keyword>
<evidence type="ECO:0000256" key="9">
    <source>
        <dbReference type="ARBA" id="ARBA00025772"/>
    </source>
</evidence>
<protein>
    <recommendedName>
        <fullName evidence="2">Type II secretion system protein H</fullName>
    </recommendedName>
    <alternativeName>
        <fullName evidence="10">General secretion pathway protein H</fullName>
    </alternativeName>
</protein>
<dbReference type="Gene3D" id="3.55.40.10">
    <property type="entry name" value="minor pseudopilin epsh domain"/>
    <property type="match status" value="1"/>
</dbReference>
<dbReference type="NCBIfam" id="TIGR02532">
    <property type="entry name" value="IV_pilin_GFxxxE"/>
    <property type="match status" value="1"/>
</dbReference>
<evidence type="ECO:0000256" key="3">
    <source>
        <dbReference type="ARBA" id="ARBA00022475"/>
    </source>
</evidence>
<keyword evidence="14" id="KW-1185">Reference proteome</keyword>
<dbReference type="PROSITE" id="PS00409">
    <property type="entry name" value="PROKAR_NTER_METHYL"/>
    <property type="match status" value="1"/>
</dbReference>